<evidence type="ECO:0000256" key="2">
    <source>
        <dbReference type="ARBA" id="ARBA00009261"/>
    </source>
</evidence>
<dbReference type="PANTHER" id="PTHR30330:SF3">
    <property type="entry name" value="TRANSCRIPTIONAL REGULATOR, LRP FAMILY"/>
    <property type="match status" value="1"/>
</dbReference>
<keyword evidence="4 8" id="KW-1003">Cell membrane</keyword>
<keyword evidence="6 8" id="KW-1133">Transmembrane helix</keyword>
<dbReference type="GO" id="GO:0005886">
    <property type="term" value="C:plasma membrane"/>
    <property type="evidence" value="ECO:0007669"/>
    <property type="project" value="UniProtKB-SubCell"/>
</dbReference>
<feature type="transmembrane region" description="Helical" evidence="8">
    <location>
        <begin position="86"/>
        <end position="106"/>
    </location>
</feature>
<dbReference type="Pfam" id="PF01235">
    <property type="entry name" value="Na_Ala_symp"/>
    <property type="match status" value="1"/>
</dbReference>
<evidence type="ECO:0000256" key="4">
    <source>
        <dbReference type="ARBA" id="ARBA00022475"/>
    </source>
</evidence>
<comment type="similarity">
    <text evidence="2 8">Belongs to the alanine or glycine:cation symporter (AGCS) (TC 2.A.25) family.</text>
</comment>
<dbReference type="EMBL" id="DSKL01000193">
    <property type="protein sequence ID" value="HEH82304.1"/>
    <property type="molecule type" value="Genomic_DNA"/>
</dbReference>
<comment type="subcellular location">
    <subcellularLocation>
        <location evidence="1 8">Cell membrane</location>
        <topology evidence="1 8">Multi-pass membrane protein</topology>
    </subcellularLocation>
</comment>
<evidence type="ECO:0000256" key="5">
    <source>
        <dbReference type="ARBA" id="ARBA00022692"/>
    </source>
</evidence>
<comment type="caution">
    <text evidence="9">The sequence shown here is derived from an EMBL/GenBank/DDBJ whole genome shotgun (WGS) entry which is preliminary data.</text>
</comment>
<organism evidence="9">
    <name type="scientific">Thermus islandicus</name>
    <dbReference type="NCBI Taxonomy" id="540988"/>
    <lineage>
        <taxon>Bacteria</taxon>
        <taxon>Thermotogati</taxon>
        <taxon>Deinococcota</taxon>
        <taxon>Deinococci</taxon>
        <taxon>Thermales</taxon>
        <taxon>Thermaceae</taxon>
        <taxon>Thermus</taxon>
    </lineage>
</organism>
<feature type="transmembrane region" description="Helical" evidence="8">
    <location>
        <begin position="188"/>
        <end position="207"/>
    </location>
</feature>
<evidence type="ECO:0000256" key="3">
    <source>
        <dbReference type="ARBA" id="ARBA00022448"/>
    </source>
</evidence>
<dbReference type="AlphaFoldDB" id="A0A7C2G4D4"/>
<feature type="transmembrane region" description="Helical" evidence="8">
    <location>
        <begin position="149"/>
        <end position="168"/>
    </location>
</feature>
<feature type="transmembrane region" description="Helical" evidence="8">
    <location>
        <begin position="310"/>
        <end position="330"/>
    </location>
</feature>
<feature type="transmembrane region" description="Helical" evidence="8">
    <location>
        <begin position="351"/>
        <end position="371"/>
    </location>
</feature>
<sequence length="456" mass="47851">MDILALNEYLNRIVYGFPMKLVFLLVGGYLVFFQIRWFSAPFRMARITFSETLGAIRERAYGFGGQITPFQATMVALSATLGAGHLLGMMAAVLVGGPGAVLWMWLGYLLGTGTKFAEATLAVHYRRRFADGSVSGGPMYYLSRGLPRLRFLGHLFAFFAAVAAFGIGNLSQAGAVGGALAPLGAPPALVGLFLALLVGVVLGGGIVRVARFAQVVVPLKLLLFLVAVLPLFVLYAGKVPEALALVFRAAFSPEAALGGAAGYSLFAALNAGLGRGIFANEAGLGSAPIAHAQAQVDHPVRQGFWGVTEMFVSFLVTSLTALTFIASGLWQKGGTATEAAQALFQAHPLGGAILALAVAVFALGTMVSWGFYGEEAAAFLLGEGIRWPYRLTFATLAFVGPLGGLEAFLAVSDTLNGLMALPNLLGLVLLGSVVGRLVYGFFRGEPWVPPRATPGR</sequence>
<reference evidence="9" key="1">
    <citation type="journal article" date="2020" name="mSystems">
        <title>Genome- and Community-Level Interaction Insights into Carbon Utilization and Element Cycling Functions of Hydrothermarchaeota in Hydrothermal Sediment.</title>
        <authorList>
            <person name="Zhou Z."/>
            <person name="Liu Y."/>
            <person name="Xu W."/>
            <person name="Pan J."/>
            <person name="Luo Z.H."/>
            <person name="Li M."/>
        </authorList>
    </citation>
    <scope>NUCLEOTIDE SEQUENCE [LARGE SCALE GENOMIC DNA]</scope>
    <source>
        <strain evidence="9">SpSt-246</strain>
    </source>
</reference>
<dbReference type="InterPro" id="IPR001463">
    <property type="entry name" value="Na/Ala_symport"/>
</dbReference>
<evidence type="ECO:0000256" key="1">
    <source>
        <dbReference type="ARBA" id="ARBA00004651"/>
    </source>
</evidence>
<evidence type="ECO:0000313" key="9">
    <source>
        <dbReference type="EMBL" id="HEH82304.1"/>
    </source>
</evidence>
<protein>
    <submittedName>
        <fullName evidence="9">Sodium:alanine symporter family protein</fullName>
    </submittedName>
</protein>
<feature type="transmembrane region" description="Helical" evidence="8">
    <location>
        <begin position="391"/>
        <end position="411"/>
    </location>
</feature>
<feature type="transmembrane region" description="Helical" evidence="8">
    <location>
        <begin position="219"/>
        <end position="237"/>
    </location>
</feature>
<evidence type="ECO:0000256" key="8">
    <source>
        <dbReference type="RuleBase" id="RU363064"/>
    </source>
</evidence>
<proteinExistence type="inferred from homology"/>
<keyword evidence="3 8" id="KW-0813">Transport</keyword>
<keyword evidence="5 8" id="KW-0812">Transmembrane</keyword>
<evidence type="ECO:0000256" key="7">
    <source>
        <dbReference type="ARBA" id="ARBA00023136"/>
    </source>
</evidence>
<dbReference type="PANTHER" id="PTHR30330">
    <property type="entry name" value="AGSS FAMILY TRANSPORTER, SODIUM-ALANINE"/>
    <property type="match status" value="1"/>
</dbReference>
<feature type="transmembrane region" description="Helical" evidence="8">
    <location>
        <begin position="20"/>
        <end position="39"/>
    </location>
</feature>
<dbReference type="NCBIfam" id="TIGR00835">
    <property type="entry name" value="agcS"/>
    <property type="match status" value="1"/>
</dbReference>
<keyword evidence="7 8" id="KW-0472">Membrane</keyword>
<name>A0A7C2G4D4_9DEIN</name>
<dbReference type="Gene3D" id="1.20.1740.10">
    <property type="entry name" value="Amino acid/polyamine transporter I"/>
    <property type="match status" value="1"/>
</dbReference>
<dbReference type="PRINTS" id="PR00175">
    <property type="entry name" value="NAALASMPORT"/>
</dbReference>
<gene>
    <name evidence="9" type="ORF">ENP73_04775</name>
</gene>
<dbReference type="GO" id="GO:0005283">
    <property type="term" value="F:amino acid:sodium symporter activity"/>
    <property type="evidence" value="ECO:0007669"/>
    <property type="project" value="InterPro"/>
</dbReference>
<accession>A0A7C2G4D4</accession>
<keyword evidence="8" id="KW-0769">Symport</keyword>
<feature type="transmembrane region" description="Helical" evidence="8">
    <location>
        <begin position="423"/>
        <end position="442"/>
    </location>
</feature>
<evidence type="ECO:0000256" key="6">
    <source>
        <dbReference type="ARBA" id="ARBA00022989"/>
    </source>
</evidence>